<keyword evidence="4 6" id="KW-0378">Hydrolase</keyword>
<dbReference type="GO" id="GO:0009318">
    <property type="term" value="C:exodeoxyribonuclease VII complex"/>
    <property type="evidence" value="ECO:0007669"/>
    <property type="project" value="UniProtKB-UniRule"/>
</dbReference>
<dbReference type="GO" id="GO:0006308">
    <property type="term" value="P:DNA catabolic process"/>
    <property type="evidence" value="ECO:0007669"/>
    <property type="project" value="UniProtKB-UniRule"/>
</dbReference>
<feature type="compositionally biased region" description="Acidic residues" evidence="8">
    <location>
        <begin position="111"/>
        <end position="121"/>
    </location>
</feature>
<dbReference type="Proteomes" id="UP000477651">
    <property type="component" value="Unassembled WGS sequence"/>
</dbReference>
<dbReference type="PANTHER" id="PTHR34137">
    <property type="entry name" value="EXODEOXYRIBONUCLEASE 7 SMALL SUBUNIT"/>
    <property type="match status" value="1"/>
</dbReference>
<evidence type="ECO:0000256" key="2">
    <source>
        <dbReference type="ARBA" id="ARBA00022490"/>
    </source>
</evidence>
<proteinExistence type="inferred from homology"/>
<dbReference type="InterPro" id="IPR037004">
    <property type="entry name" value="Exonuc_VII_ssu_sf"/>
</dbReference>
<comment type="similarity">
    <text evidence="1 6">Belongs to the XseB family.</text>
</comment>
<reference evidence="9 10" key="1">
    <citation type="submission" date="2020-02" db="EMBL/GenBank/DDBJ databases">
        <title>Pelistega sp. NLN82 were isolated from wild rodents of the Hainan Island.</title>
        <authorList>
            <person name="Niu N."/>
            <person name="Zhou J."/>
        </authorList>
    </citation>
    <scope>NUCLEOTIDE SEQUENCE [LARGE SCALE GENOMIC DNA]</scope>
    <source>
        <strain evidence="9 10">NLN82</strain>
    </source>
</reference>
<protein>
    <recommendedName>
        <fullName evidence="6">Exodeoxyribonuclease 7 small subunit</fullName>
        <ecNumber evidence="6">3.1.11.6</ecNumber>
    </recommendedName>
    <alternativeName>
        <fullName evidence="6">Exodeoxyribonuclease VII small subunit</fullName>
        <shortName evidence="6">Exonuclease VII small subunit</shortName>
    </alternativeName>
</protein>
<evidence type="ECO:0000256" key="6">
    <source>
        <dbReference type="HAMAP-Rule" id="MF_00337"/>
    </source>
</evidence>
<feature type="coiled-coil region" evidence="7">
    <location>
        <begin position="15"/>
        <end position="66"/>
    </location>
</feature>
<evidence type="ECO:0000256" key="8">
    <source>
        <dbReference type="SAM" id="MobiDB-lite"/>
    </source>
</evidence>
<dbReference type="HAMAP" id="MF_00337">
    <property type="entry name" value="Exonuc_7_S"/>
    <property type="match status" value="1"/>
</dbReference>
<sequence>MKKTAKIPASFEEALSELEQIVQGMEDDMLSLEESLKAYERGVLLARVCQEKLDAANQQIQVLQNNLLQPLEGSVEEGTVQEDDEDGFSFSQELSSNQYTNRSQKEVFSAFDDDTVEDVPF</sequence>
<evidence type="ECO:0000256" key="3">
    <source>
        <dbReference type="ARBA" id="ARBA00022722"/>
    </source>
</evidence>
<feature type="compositionally biased region" description="Polar residues" evidence="8">
    <location>
        <begin position="93"/>
        <end position="102"/>
    </location>
</feature>
<keyword evidence="10" id="KW-1185">Reference proteome</keyword>
<comment type="catalytic activity">
    <reaction evidence="6">
        <text>Exonucleolytic cleavage in either 5'- to 3'- or 3'- to 5'-direction to yield nucleoside 5'-phosphates.</text>
        <dbReference type="EC" id="3.1.11.6"/>
    </reaction>
</comment>
<dbReference type="EMBL" id="JAAGYR010000008">
    <property type="protein sequence ID" value="NEN75728.1"/>
    <property type="molecule type" value="Genomic_DNA"/>
</dbReference>
<dbReference type="Gene3D" id="1.10.287.1040">
    <property type="entry name" value="Exonuclease VII, small subunit"/>
    <property type="match status" value="1"/>
</dbReference>
<dbReference type="GO" id="GO:0008855">
    <property type="term" value="F:exodeoxyribonuclease VII activity"/>
    <property type="evidence" value="ECO:0007669"/>
    <property type="project" value="UniProtKB-UniRule"/>
</dbReference>
<comment type="caution">
    <text evidence="9">The sequence shown here is derived from an EMBL/GenBank/DDBJ whole genome shotgun (WGS) entry which is preliminary data.</text>
</comment>
<feature type="region of interest" description="Disordered" evidence="8">
    <location>
        <begin position="93"/>
        <end position="121"/>
    </location>
</feature>
<dbReference type="RefSeq" id="WP_159990686.1">
    <property type="nucleotide sequence ID" value="NZ_CP047165.1"/>
</dbReference>
<keyword evidence="3 6" id="KW-0540">Nuclease</keyword>
<keyword evidence="2 6" id="KW-0963">Cytoplasm</keyword>
<evidence type="ECO:0000313" key="9">
    <source>
        <dbReference type="EMBL" id="NEN75728.1"/>
    </source>
</evidence>
<dbReference type="PANTHER" id="PTHR34137:SF1">
    <property type="entry name" value="EXODEOXYRIBONUCLEASE 7 SMALL SUBUNIT"/>
    <property type="match status" value="1"/>
</dbReference>
<dbReference type="AlphaFoldDB" id="A0A6L9Y7I8"/>
<name>A0A6L9Y7I8_9BURK</name>
<dbReference type="GO" id="GO:0005829">
    <property type="term" value="C:cytosol"/>
    <property type="evidence" value="ECO:0007669"/>
    <property type="project" value="TreeGrafter"/>
</dbReference>
<evidence type="ECO:0000256" key="7">
    <source>
        <dbReference type="SAM" id="Coils"/>
    </source>
</evidence>
<dbReference type="NCBIfam" id="TIGR01280">
    <property type="entry name" value="xseB"/>
    <property type="match status" value="1"/>
</dbReference>
<keyword evidence="5 6" id="KW-0269">Exonuclease</keyword>
<gene>
    <name evidence="6" type="primary">xseB</name>
    <name evidence="9" type="ORF">F9B74_05225</name>
</gene>
<comment type="subunit">
    <text evidence="6">Heterooligomer composed of large and small subunits.</text>
</comment>
<dbReference type="InterPro" id="IPR003761">
    <property type="entry name" value="Exonuc_VII_S"/>
</dbReference>
<organism evidence="9 10">
    <name type="scientific">Pelistega ratti</name>
    <dbReference type="NCBI Taxonomy" id="2652177"/>
    <lineage>
        <taxon>Bacteria</taxon>
        <taxon>Pseudomonadati</taxon>
        <taxon>Pseudomonadota</taxon>
        <taxon>Betaproteobacteria</taxon>
        <taxon>Burkholderiales</taxon>
        <taxon>Alcaligenaceae</taxon>
        <taxon>Pelistega</taxon>
    </lineage>
</organism>
<dbReference type="NCBIfam" id="NF002140">
    <property type="entry name" value="PRK00977.1-4"/>
    <property type="match status" value="1"/>
</dbReference>
<evidence type="ECO:0000313" key="10">
    <source>
        <dbReference type="Proteomes" id="UP000477651"/>
    </source>
</evidence>
<keyword evidence="7" id="KW-0175">Coiled coil</keyword>
<dbReference type="SUPFAM" id="SSF116842">
    <property type="entry name" value="XseB-like"/>
    <property type="match status" value="1"/>
</dbReference>
<comment type="function">
    <text evidence="6">Bidirectionally degrades single-stranded DNA into large acid-insoluble oligonucleotides, which are then degraded further into small acid-soluble oligonucleotides.</text>
</comment>
<dbReference type="Pfam" id="PF02609">
    <property type="entry name" value="Exonuc_VII_S"/>
    <property type="match status" value="1"/>
</dbReference>
<evidence type="ECO:0000256" key="1">
    <source>
        <dbReference type="ARBA" id="ARBA00009998"/>
    </source>
</evidence>
<evidence type="ECO:0000256" key="4">
    <source>
        <dbReference type="ARBA" id="ARBA00022801"/>
    </source>
</evidence>
<evidence type="ECO:0000256" key="5">
    <source>
        <dbReference type="ARBA" id="ARBA00022839"/>
    </source>
</evidence>
<dbReference type="EC" id="3.1.11.6" evidence="6"/>
<accession>A0A6L9Y7I8</accession>
<comment type="subcellular location">
    <subcellularLocation>
        <location evidence="6">Cytoplasm</location>
    </subcellularLocation>
</comment>